<dbReference type="Gene3D" id="3.10.105.10">
    <property type="entry name" value="Dipeptide-binding Protein, Domain 3"/>
    <property type="match status" value="1"/>
</dbReference>
<keyword evidence="3" id="KW-0813">Transport</keyword>
<evidence type="ECO:0000256" key="2">
    <source>
        <dbReference type="ARBA" id="ARBA00005695"/>
    </source>
</evidence>
<reference evidence="7" key="1">
    <citation type="submission" date="2020-10" db="EMBL/GenBank/DDBJ databases">
        <authorList>
            <person name="Gilroy R."/>
        </authorList>
    </citation>
    <scope>NUCLEOTIDE SEQUENCE</scope>
    <source>
        <strain evidence="7">1063</strain>
    </source>
</reference>
<organism evidence="7 8">
    <name type="scientific">Candidatus Limadaptatus stercorigallinarum</name>
    <dbReference type="NCBI Taxonomy" id="2840845"/>
    <lineage>
        <taxon>Bacteria</taxon>
        <taxon>Bacillati</taxon>
        <taxon>Bacillota</taxon>
        <taxon>Clostridia</taxon>
        <taxon>Eubacteriales</taxon>
        <taxon>Candidatus Limadaptatus</taxon>
    </lineage>
</organism>
<accession>A0A9D1L2T2</accession>
<dbReference type="CDD" id="cd00995">
    <property type="entry name" value="PBP2_NikA_DppA_OppA_like"/>
    <property type="match status" value="1"/>
</dbReference>
<keyword evidence="4 5" id="KW-0732">Signal</keyword>
<evidence type="ECO:0000313" key="7">
    <source>
        <dbReference type="EMBL" id="HIU21203.1"/>
    </source>
</evidence>
<feature type="signal peptide" evidence="5">
    <location>
        <begin position="1"/>
        <end position="30"/>
    </location>
</feature>
<reference evidence="7" key="2">
    <citation type="journal article" date="2021" name="PeerJ">
        <title>Extensive microbial diversity within the chicken gut microbiome revealed by metagenomics and culture.</title>
        <authorList>
            <person name="Gilroy R."/>
            <person name="Ravi A."/>
            <person name="Getino M."/>
            <person name="Pursley I."/>
            <person name="Horton D.L."/>
            <person name="Alikhan N.F."/>
            <person name="Baker D."/>
            <person name="Gharbi K."/>
            <person name="Hall N."/>
            <person name="Watson M."/>
            <person name="Adriaenssens E.M."/>
            <person name="Foster-Nyarko E."/>
            <person name="Jarju S."/>
            <person name="Secka A."/>
            <person name="Antonio M."/>
            <person name="Oren A."/>
            <person name="Chaudhuri R.R."/>
            <person name="La Ragione R."/>
            <person name="Hildebrand F."/>
            <person name="Pallen M.J."/>
        </authorList>
    </citation>
    <scope>NUCLEOTIDE SEQUENCE</scope>
    <source>
        <strain evidence="7">1063</strain>
    </source>
</reference>
<dbReference type="Pfam" id="PF00496">
    <property type="entry name" value="SBP_bac_5"/>
    <property type="match status" value="1"/>
</dbReference>
<evidence type="ECO:0000256" key="3">
    <source>
        <dbReference type="ARBA" id="ARBA00022448"/>
    </source>
</evidence>
<feature type="domain" description="Solute-binding protein family 5" evidence="6">
    <location>
        <begin position="80"/>
        <end position="422"/>
    </location>
</feature>
<dbReference type="InterPro" id="IPR000914">
    <property type="entry name" value="SBP_5_dom"/>
</dbReference>
<dbReference type="EMBL" id="DVMN01000054">
    <property type="protein sequence ID" value="HIU21203.1"/>
    <property type="molecule type" value="Genomic_DNA"/>
</dbReference>
<protein>
    <submittedName>
        <fullName evidence="7">ABC transporter substrate-binding protein</fullName>
    </submittedName>
</protein>
<dbReference type="GO" id="GO:0042597">
    <property type="term" value="C:periplasmic space"/>
    <property type="evidence" value="ECO:0007669"/>
    <property type="project" value="UniProtKB-ARBA"/>
</dbReference>
<dbReference type="PIRSF" id="PIRSF002741">
    <property type="entry name" value="MppA"/>
    <property type="match status" value="1"/>
</dbReference>
<dbReference type="GO" id="GO:1904680">
    <property type="term" value="F:peptide transmembrane transporter activity"/>
    <property type="evidence" value="ECO:0007669"/>
    <property type="project" value="TreeGrafter"/>
</dbReference>
<comment type="subcellular location">
    <subcellularLocation>
        <location evidence="1">Cell envelope</location>
    </subcellularLocation>
</comment>
<dbReference type="GO" id="GO:0043190">
    <property type="term" value="C:ATP-binding cassette (ABC) transporter complex"/>
    <property type="evidence" value="ECO:0007669"/>
    <property type="project" value="InterPro"/>
</dbReference>
<comment type="caution">
    <text evidence="7">The sequence shown here is derived from an EMBL/GenBank/DDBJ whole genome shotgun (WGS) entry which is preliminary data.</text>
</comment>
<dbReference type="Gene3D" id="3.40.190.10">
    <property type="entry name" value="Periplasmic binding protein-like II"/>
    <property type="match status" value="1"/>
</dbReference>
<dbReference type="InterPro" id="IPR039424">
    <property type="entry name" value="SBP_5"/>
</dbReference>
<evidence type="ECO:0000256" key="1">
    <source>
        <dbReference type="ARBA" id="ARBA00004196"/>
    </source>
</evidence>
<name>A0A9D1L2T2_9FIRM</name>
<feature type="chain" id="PRO_5039171066" evidence="5">
    <location>
        <begin position="31"/>
        <end position="543"/>
    </location>
</feature>
<proteinExistence type="inferred from homology"/>
<sequence length="543" mass="58495">MRKFFGKFAKRAAVFAAAACVLAFSLSVLAACDNKTADGGFVIGTTTVIASADRSDYNYDQLSAGLTQQALVSAGADGTYSPLLAEFSTEDSKTWVFTVRDGMCWDDGVPVTADDILFTLGYADEYDSGNWLSSITDTTGAVTESKLLSADVSADGRSITLVFREADVRALSDLTSLRIMPEHIYEGKTTETATPSENRVGCGVYMFESFSRDAGTITFVPNPYYPADGELAAERITVRLFGGEDTMYLAFANGELDMLWRYSGGVDATVAATLAENGNAEIIPVAADNLPAVLAFNNSSSPFDNLNLRKAVTYALDYDRFRELFASEYSSPSQAGFVPPTTLGYISDTEVLSRDLEKAREYLEAGLAETGLASLSFRLAVNSGNATHMRYAELVRTSLQDIGVTVTIDAMDVNSFRAATTNGFSDGNVTHQACIIGYTSNGMKMMGGLGTIYMDGTHAVQGVSQVFDEEFLSIADALSAAGTPEEYAAAARECQLWYAENLPAVALYYDSQMQVVSRRFTGFVTDANFGLLNAETWLSLERA</sequence>
<dbReference type="Proteomes" id="UP000824088">
    <property type="component" value="Unassembled WGS sequence"/>
</dbReference>
<evidence type="ECO:0000256" key="5">
    <source>
        <dbReference type="SAM" id="SignalP"/>
    </source>
</evidence>
<evidence type="ECO:0000259" key="6">
    <source>
        <dbReference type="Pfam" id="PF00496"/>
    </source>
</evidence>
<dbReference type="GO" id="GO:0030313">
    <property type="term" value="C:cell envelope"/>
    <property type="evidence" value="ECO:0007669"/>
    <property type="project" value="UniProtKB-SubCell"/>
</dbReference>
<evidence type="ECO:0000256" key="4">
    <source>
        <dbReference type="ARBA" id="ARBA00022729"/>
    </source>
</evidence>
<dbReference type="InterPro" id="IPR030678">
    <property type="entry name" value="Peptide/Ni-bd"/>
</dbReference>
<comment type="similarity">
    <text evidence="2">Belongs to the bacterial solute-binding protein 5 family.</text>
</comment>
<dbReference type="GO" id="GO:0015833">
    <property type="term" value="P:peptide transport"/>
    <property type="evidence" value="ECO:0007669"/>
    <property type="project" value="TreeGrafter"/>
</dbReference>
<dbReference type="PANTHER" id="PTHR30290:SF10">
    <property type="entry name" value="PERIPLASMIC OLIGOPEPTIDE-BINDING PROTEIN-RELATED"/>
    <property type="match status" value="1"/>
</dbReference>
<evidence type="ECO:0000313" key="8">
    <source>
        <dbReference type="Proteomes" id="UP000824088"/>
    </source>
</evidence>
<dbReference type="AlphaFoldDB" id="A0A9D1L2T2"/>
<gene>
    <name evidence="7" type="ORF">IAD51_03050</name>
</gene>
<dbReference type="PROSITE" id="PS51257">
    <property type="entry name" value="PROKAR_LIPOPROTEIN"/>
    <property type="match status" value="1"/>
</dbReference>
<dbReference type="SUPFAM" id="SSF53850">
    <property type="entry name" value="Periplasmic binding protein-like II"/>
    <property type="match status" value="1"/>
</dbReference>
<dbReference type="PANTHER" id="PTHR30290">
    <property type="entry name" value="PERIPLASMIC BINDING COMPONENT OF ABC TRANSPORTER"/>
    <property type="match status" value="1"/>
</dbReference>